<evidence type="ECO:0008006" key="4">
    <source>
        <dbReference type="Google" id="ProtNLM"/>
    </source>
</evidence>
<feature type="chain" id="PRO_5029913087" description="Transmembrane protein" evidence="1">
    <location>
        <begin position="28"/>
        <end position="527"/>
    </location>
</feature>
<organism evidence="2 3">
    <name type="scientific">Actinidia rufa</name>
    <dbReference type="NCBI Taxonomy" id="165716"/>
    <lineage>
        <taxon>Eukaryota</taxon>
        <taxon>Viridiplantae</taxon>
        <taxon>Streptophyta</taxon>
        <taxon>Embryophyta</taxon>
        <taxon>Tracheophyta</taxon>
        <taxon>Spermatophyta</taxon>
        <taxon>Magnoliopsida</taxon>
        <taxon>eudicotyledons</taxon>
        <taxon>Gunneridae</taxon>
        <taxon>Pentapetalae</taxon>
        <taxon>asterids</taxon>
        <taxon>Ericales</taxon>
        <taxon>Actinidiaceae</taxon>
        <taxon>Actinidia</taxon>
    </lineage>
</organism>
<protein>
    <recommendedName>
        <fullName evidence="4">Transmembrane protein</fullName>
    </recommendedName>
</protein>
<feature type="signal peptide" evidence="1">
    <location>
        <begin position="1"/>
        <end position="27"/>
    </location>
</feature>
<dbReference type="EMBL" id="BJWL01000026">
    <property type="protein sequence ID" value="GFZ18127.1"/>
    <property type="molecule type" value="Genomic_DNA"/>
</dbReference>
<dbReference type="PANTHER" id="PTHR35285">
    <property type="entry name" value="2-C-METHYL-D-ERYTHRITOL 4-PHOSPHATE CYTIDYLYLTRANSFERASE"/>
    <property type="match status" value="1"/>
</dbReference>
<dbReference type="AlphaFoldDB" id="A0A7J0H4V5"/>
<keyword evidence="1" id="KW-0732">Signal</keyword>
<accession>A0A7J0H4V5</accession>
<evidence type="ECO:0000313" key="3">
    <source>
        <dbReference type="Proteomes" id="UP000585474"/>
    </source>
</evidence>
<evidence type="ECO:0000256" key="1">
    <source>
        <dbReference type="SAM" id="SignalP"/>
    </source>
</evidence>
<reference evidence="2 3" key="1">
    <citation type="submission" date="2019-07" db="EMBL/GenBank/DDBJ databases">
        <title>De Novo Assembly of kiwifruit Actinidia rufa.</title>
        <authorList>
            <person name="Sugita-Konishi S."/>
            <person name="Sato K."/>
            <person name="Mori E."/>
            <person name="Abe Y."/>
            <person name="Kisaki G."/>
            <person name="Hamano K."/>
            <person name="Suezawa K."/>
            <person name="Otani M."/>
            <person name="Fukuda T."/>
            <person name="Manabe T."/>
            <person name="Gomi K."/>
            <person name="Tabuchi M."/>
            <person name="Akimitsu K."/>
            <person name="Kataoka I."/>
        </authorList>
    </citation>
    <scope>NUCLEOTIDE SEQUENCE [LARGE SCALE GENOMIC DNA]</scope>
    <source>
        <strain evidence="3">cv. Fuchu</strain>
    </source>
</reference>
<dbReference type="PANTHER" id="PTHR35285:SF1">
    <property type="entry name" value="2-C-METHYL-D-ERYTHRITOL 4-PHOSPHATE CYTIDYLYLTRANSFERASE"/>
    <property type="match status" value="1"/>
</dbReference>
<dbReference type="Proteomes" id="UP000585474">
    <property type="component" value="Unassembled WGS sequence"/>
</dbReference>
<dbReference type="OrthoDB" id="2018140at2759"/>
<keyword evidence="3" id="KW-1185">Reference proteome</keyword>
<sequence>MSRKMREVAVAVVMVLILAVQIPSGLTLPSTVPAFLWSPQEDGSSNNEVKEAVNYQTLSPKDLAKSVLSEGGWSNLLCSGKEAQHPVDVALLFVGREVLDISGTKYVDSSFVDLLEVSFTSANFSLAFPYVAASEEEEAIESSLISEFAKTCGHNFGVNTFLESCSLDGGNYEKLADFPSLHDYLVSRTDKRQKGQADLVVFCQGNSRSERQVFSELISSMEQSGARYTVLYVSDPFRPKRYPYQELQRFLAESTLGNGSVSTTVCDGVCQIKSSLLEGILVSLDCWFVDMDTKSANVSTISGFAAFVVSGSTCSHDFPSITAIWLNENNYPLGAKLVEVYLTAKWQDKYVIDAPPDRDSPSFANWKVGAKLVSPCEWLISFLVYHRPLMAPVLEFLELRSSPLYVRFLVLRYPRCFFSVLVAFVGPSRASGPYCPPGLVAIGLVGLANDFPHGSRSFGRGGHDSRGVGRSCDRCRSPRLCTHCSPDNDTATVVGISVAVLLLIRLSLTSTSISWLHSLSSVTTTLA</sequence>
<proteinExistence type="predicted"/>
<comment type="caution">
    <text evidence="2">The sequence shown here is derived from an EMBL/GenBank/DDBJ whole genome shotgun (WGS) entry which is preliminary data.</text>
</comment>
<name>A0A7J0H4V5_9ERIC</name>
<gene>
    <name evidence="2" type="ORF">Acr_26g0013960</name>
</gene>
<evidence type="ECO:0000313" key="2">
    <source>
        <dbReference type="EMBL" id="GFZ18127.1"/>
    </source>
</evidence>